<dbReference type="Gramene" id="CDP18836">
    <property type="protein sequence ID" value="CDP18836"/>
    <property type="gene ID" value="GSCOC_T00008055001"/>
</dbReference>
<evidence type="ECO:0000313" key="5">
    <source>
        <dbReference type="Proteomes" id="UP000295252"/>
    </source>
</evidence>
<dbReference type="InParanoid" id="A0A068VDM2"/>
<dbReference type="AlphaFoldDB" id="A0A068VDM2"/>
<evidence type="ECO:0000256" key="2">
    <source>
        <dbReference type="SAM" id="MobiDB-lite"/>
    </source>
</evidence>
<feature type="region of interest" description="Disordered" evidence="2">
    <location>
        <begin position="86"/>
        <end position="108"/>
    </location>
</feature>
<dbReference type="PANTHER" id="PTHR12048">
    <property type="entry name" value="CCAAT-BINDING FACTOR-RELATED"/>
    <property type="match status" value="1"/>
</dbReference>
<gene>
    <name evidence="4" type="ORF">GSCOC_T00008055001</name>
</gene>
<name>A0A068VDM2_COFCA</name>
<organism evidence="4 5">
    <name type="scientific">Coffea canephora</name>
    <name type="common">Robusta coffee</name>
    <dbReference type="NCBI Taxonomy" id="49390"/>
    <lineage>
        <taxon>Eukaryota</taxon>
        <taxon>Viridiplantae</taxon>
        <taxon>Streptophyta</taxon>
        <taxon>Embryophyta</taxon>
        <taxon>Tracheophyta</taxon>
        <taxon>Spermatophyta</taxon>
        <taxon>Magnoliopsida</taxon>
        <taxon>eudicotyledons</taxon>
        <taxon>Gunneridae</taxon>
        <taxon>Pentapetalae</taxon>
        <taxon>asterids</taxon>
        <taxon>lamiids</taxon>
        <taxon>Gentianales</taxon>
        <taxon>Rubiaceae</taxon>
        <taxon>Ixoroideae</taxon>
        <taxon>Gardenieae complex</taxon>
        <taxon>Bertiereae - Coffeeae clade</taxon>
        <taxon>Coffeeae</taxon>
        <taxon>Coffea</taxon>
    </lineage>
</organism>
<dbReference type="EMBL" id="HG739375">
    <property type="protein sequence ID" value="CDP18836.1"/>
    <property type="molecule type" value="Genomic_DNA"/>
</dbReference>
<dbReference type="Pfam" id="PF03914">
    <property type="entry name" value="CBF"/>
    <property type="match status" value="1"/>
</dbReference>
<protein>
    <submittedName>
        <fullName evidence="4">DH200=94 genomic scaffold, scaffold_291</fullName>
    </submittedName>
</protein>
<evidence type="ECO:0000259" key="3">
    <source>
        <dbReference type="Pfam" id="PF03914"/>
    </source>
</evidence>
<evidence type="ECO:0000313" key="4">
    <source>
        <dbReference type="EMBL" id="CDP18836.1"/>
    </source>
</evidence>
<dbReference type="GO" id="GO:0005634">
    <property type="term" value="C:nucleus"/>
    <property type="evidence" value="ECO:0007669"/>
    <property type="project" value="TreeGrafter"/>
</dbReference>
<keyword evidence="5" id="KW-1185">Reference proteome</keyword>
<dbReference type="InterPro" id="IPR005612">
    <property type="entry name" value="CCAAT-binding_factor"/>
</dbReference>
<sequence>MFYFSMLDVLASVFKYSVLLLYLFIFVFLSELHLSNAICVQVNFLSQVRLSHEGDGPKVAKCLIEVYFALFKVLISDANREHGTNKCSKEKARKISSSKCNPKNASPESHVEMDSQLLTALLTGVNRAFPFVSRVESDKIIETQTPILFQLVHSRSFNVGVQALMLLDKISTRNQIVSDRFYRALYSKLLLPAAMNSSKVKEIFIGLLLRAMKTDINLRRVAAFSKRLLQVCDSVDLLFACGF</sequence>
<dbReference type="Proteomes" id="UP000295252">
    <property type="component" value="Unassembled WGS sequence"/>
</dbReference>
<feature type="domain" description="CCAAT-binding factor" evidence="3">
    <location>
        <begin position="161"/>
        <end position="242"/>
    </location>
</feature>
<dbReference type="STRING" id="49390.A0A068VDM2"/>
<feature type="compositionally biased region" description="Polar residues" evidence="2">
    <location>
        <begin position="97"/>
        <end position="107"/>
    </location>
</feature>
<accession>A0A068VDM2</accession>
<dbReference type="OrthoDB" id="1738242at2759"/>
<proteinExistence type="inferred from homology"/>
<dbReference type="PhylomeDB" id="A0A068VDM2"/>
<evidence type="ECO:0000256" key="1">
    <source>
        <dbReference type="ARBA" id="ARBA00007797"/>
    </source>
</evidence>
<reference evidence="5" key="1">
    <citation type="journal article" date="2014" name="Science">
        <title>The coffee genome provides insight into the convergent evolution of caffeine biosynthesis.</title>
        <authorList>
            <person name="Denoeud F."/>
            <person name="Carretero-Paulet L."/>
            <person name="Dereeper A."/>
            <person name="Droc G."/>
            <person name="Guyot R."/>
            <person name="Pietrella M."/>
            <person name="Zheng C."/>
            <person name="Alberti A."/>
            <person name="Anthony F."/>
            <person name="Aprea G."/>
            <person name="Aury J.M."/>
            <person name="Bento P."/>
            <person name="Bernard M."/>
            <person name="Bocs S."/>
            <person name="Campa C."/>
            <person name="Cenci A."/>
            <person name="Combes M.C."/>
            <person name="Crouzillat D."/>
            <person name="Da Silva C."/>
            <person name="Daddiego L."/>
            <person name="De Bellis F."/>
            <person name="Dussert S."/>
            <person name="Garsmeur O."/>
            <person name="Gayraud T."/>
            <person name="Guignon V."/>
            <person name="Jahn K."/>
            <person name="Jamilloux V."/>
            <person name="Joet T."/>
            <person name="Labadie K."/>
            <person name="Lan T."/>
            <person name="Leclercq J."/>
            <person name="Lepelley M."/>
            <person name="Leroy T."/>
            <person name="Li L.T."/>
            <person name="Librado P."/>
            <person name="Lopez L."/>
            <person name="Munoz A."/>
            <person name="Noel B."/>
            <person name="Pallavicini A."/>
            <person name="Perrotta G."/>
            <person name="Poncet V."/>
            <person name="Pot D."/>
            <person name="Priyono X."/>
            <person name="Rigoreau M."/>
            <person name="Rouard M."/>
            <person name="Rozas J."/>
            <person name="Tranchant-Dubreuil C."/>
            <person name="VanBuren R."/>
            <person name="Zhang Q."/>
            <person name="Andrade A.C."/>
            <person name="Argout X."/>
            <person name="Bertrand B."/>
            <person name="de Kochko A."/>
            <person name="Graziosi G."/>
            <person name="Henry R.J."/>
            <person name="Jayarama X."/>
            <person name="Ming R."/>
            <person name="Nagai C."/>
            <person name="Rounsley S."/>
            <person name="Sankoff D."/>
            <person name="Giuliano G."/>
            <person name="Albert V.A."/>
            <person name="Wincker P."/>
            <person name="Lashermes P."/>
        </authorList>
    </citation>
    <scope>NUCLEOTIDE SEQUENCE [LARGE SCALE GENOMIC DNA]</scope>
    <source>
        <strain evidence="5">cv. DH200-94</strain>
    </source>
</reference>
<dbReference type="PANTHER" id="PTHR12048:SF0">
    <property type="entry name" value="CCAAT_ENHANCER-BINDING PROTEIN ZETA"/>
    <property type="match status" value="1"/>
</dbReference>
<dbReference type="InterPro" id="IPR040155">
    <property type="entry name" value="CEBPZ/Mak21-like"/>
</dbReference>
<comment type="similarity">
    <text evidence="1">Belongs to the CBF/MAK21 family.</text>
</comment>